<dbReference type="PRINTS" id="PR00455">
    <property type="entry name" value="HTHTETR"/>
</dbReference>
<proteinExistence type="predicted"/>
<dbReference type="PROSITE" id="PS50977">
    <property type="entry name" value="HTH_TETR_2"/>
    <property type="match status" value="1"/>
</dbReference>
<evidence type="ECO:0000256" key="2">
    <source>
        <dbReference type="ARBA" id="ARBA00023125"/>
    </source>
</evidence>
<keyword evidence="3" id="KW-0804">Transcription</keyword>
<dbReference type="Gene3D" id="1.10.357.10">
    <property type="entry name" value="Tetracycline Repressor, domain 2"/>
    <property type="match status" value="1"/>
</dbReference>
<evidence type="ECO:0000256" key="1">
    <source>
        <dbReference type="ARBA" id="ARBA00023015"/>
    </source>
</evidence>
<dbReference type="PANTHER" id="PTHR30055">
    <property type="entry name" value="HTH-TYPE TRANSCRIPTIONAL REGULATOR RUTR"/>
    <property type="match status" value="1"/>
</dbReference>
<sequence>MTVQTQHGEPKLSLRERNRLRTRRELLDAALEVFSEDGFGSATVEKIAERAGAAKGTLYTYFPQGREQLFCELYEEINNELIDKATEIYSGAEGGDFSSRLVAMSEAVVDVAERPMLGRFYAIDDPSLDQALPPVRGHASSVIAQHIAKDYAATVSRQPRSRSAVAPESIAMLLTGALTAALSTVARGTQSRDDVCRAIAAVAAGLMSST</sequence>
<dbReference type="RefSeq" id="WP_264065733.1">
    <property type="nucleotide sequence ID" value="NZ_JACKTY010000012.1"/>
</dbReference>
<dbReference type="EMBL" id="JACKTY010000012">
    <property type="protein sequence ID" value="MCV7224983.1"/>
    <property type="molecule type" value="Genomic_DNA"/>
</dbReference>
<feature type="DNA-binding region" description="H-T-H motif" evidence="4">
    <location>
        <begin position="43"/>
        <end position="62"/>
    </location>
</feature>
<organism evidence="6 7">
    <name type="scientific">Mycolicibacterium komossense</name>
    <dbReference type="NCBI Taxonomy" id="1779"/>
    <lineage>
        <taxon>Bacteria</taxon>
        <taxon>Bacillati</taxon>
        <taxon>Actinomycetota</taxon>
        <taxon>Actinomycetes</taxon>
        <taxon>Mycobacteriales</taxon>
        <taxon>Mycobacteriaceae</taxon>
        <taxon>Mycolicibacterium</taxon>
    </lineage>
</organism>
<evidence type="ECO:0000313" key="6">
    <source>
        <dbReference type="EMBL" id="MCV7224983.1"/>
    </source>
</evidence>
<evidence type="ECO:0000259" key="5">
    <source>
        <dbReference type="PROSITE" id="PS50977"/>
    </source>
</evidence>
<keyword evidence="2 4" id="KW-0238">DNA-binding</keyword>
<dbReference type="Pfam" id="PF00440">
    <property type="entry name" value="TetR_N"/>
    <property type="match status" value="1"/>
</dbReference>
<protein>
    <submittedName>
        <fullName evidence="6">TetR/AcrR family transcriptional regulator</fullName>
    </submittedName>
</protein>
<name>A0ABT3C676_9MYCO</name>
<evidence type="ECO:0000313" key="7">
    <source>
        <dbReference type="Proteomes" id="UP001526201"/>
    </source>
</evidence>
<dbReference type="SUPFAM" id="SSF46689">
    <property type="entry name" value="Homeodomain-like"/>
    <property type="match status" value="1"/>
</dbReference>
<gene>
    <name evidence="6" type="ORF">H7J73_02870</name>
</gene>
<evidence type="ECO:0000256" key="3">
    <source>
        <dbReference type="ARBA" id="ARBA00023163"/>
    </source>
</evidence>
<reference evidence="6 7" key="1">
    <citation type="journal article" date="2022" name="BMC Genomics">
        <title>Comparative genome analysis of mycobacteria focusing on tRNA and non-coding RNA.</title>
        <authorList>
            <person name="Behra P.R.K."/>
            <person name="Pettersson B.M.F."/>
            <person name="Ramesh M."/>
            <person name="Das S."/>
            <person name="Dasgupta S."/>
            <person name="Kirsebom L.A."/>
        </authorList>
    </citation>
    <scope>NUCLEOTIDE SEQUENCE [LARGE SCALE GENOMIC DNA]</scope>
    <source>
        <strain evidence="6 7">DSM 44078</strain>
    </source>
</reference>
<accession>A0ABT3C676</accession>
<dbReference type="Proteomes" id="UP001526201">
    <property type="component" value="Unassembled WGS sequence"/>
</dbReference>
<keyword evidence="7" id="KW-1185">Reference proteome</keyword>
<dbReference type="InterPro" id="IPR009057">
    <property type="entry name" value="Homeodomain-like_sf"/>
</dbReference>
<comment type="caution">
    <text evidence="6">The sequence shown here is derived from an EMBL/GenBank/DDBJ whole genome shotgun (WGS) entry which is preliminary data.</text>
</comment>
<evidence type="ECO:0000256" key="4">
    <source>
        <dbReference type="PROSITE-ProRule" id="PRU00335"/>
    </source>
</evidence>
<keyword evidence="1" id="KW-0805">Transcription regulation</keyword>
<dbReference type="InterPro" id="IPR050109">
    <property type="entry name" value="HTH-type_TetR-like_transc_reg"/>
</dbReference>
<feature type="domain" description="HTH tetR-type" evidence="5">
    <location>
        <begin position="20"/>
        <end position="80"/>
    </location>
</feature>
<dbReference type="PANTHER" id="PTHR30055:SF234">
    <property type="entry name" value="HTH-TYPE TRANSCRIPTIONAL REGULATOR BETI"/>
    <property type="match status" value="1"/>
</dbReference>
<dbReference type="InterPro" id="IPR001647">
    <property type="entry name" value="HTH_TetR"/>
</dbReference>